<dbReference type="Proteomes" id="UP000001880">
    <property type="component" value="Chromosome"/>
</dbReference>
<dbReference type="PANTHER" id="PTHR45982">
    <property type="entry name" value="REGULATOR OF CHROMOSOME CONDENSATION"/>
    <property type="match status" value="1"/>
</dbReference>
<accession>D0LT37</accession>
<dbReference type="GO" id="GO:0005085">
    <property type="term" value="F:guanyl-nucleotide exchange factor activity"/>
    <property type="evidence" value="ECO:0007669"/>
    <property type="project" value="TreeGrafter"/>
</dbReference>
<dbReference type="InterPro" id="IPR000408">
    <property type="entry name" value="Reg_chr_condens"/>
</dbReference>
<organism evidence="4 5">
    <name type="scientific">Haliangium ochraceum (strain DSM 14365 / JCM 11303 / SMP-2)</name>
    <dbReference type="NCBI Taxonomy" id="502025"/>
    <lineage>
        <taxon>Bacteria</taxon>
        <taxon>Pseudomonadati</taxon>
        <taxon>Myxococcota</taxon>
        <taxon>Polyangia</taxon>
        <taxon>Haliangiales</taxon>
        <taxon>Kofleriaceae</taxon>
        <taxon>Haliangium</taxon>
    </lineage>
</organism>
<dbReference type="RefSeq" id="WP_012831765.1">
    <property type="nucleotide sequence ID" value="NC_013440.1"/>
</dbReference>
<evidence type="ECO:0000313" key="4">
    <source>
        <dbReference type="EMBL" id="ACY19173.1"/>
    </source>
</evidence>
<protein>
    <submittedName>
        <fullName evidence="4">Alpha-tubulin suppressor and related RCC1 domain-containing protein-like protein</fullName>
    </submittedName>
</protein>
<dbReference type="SUPFAM" id="SSF50985">
    <property type="entry name" value="RCC1/BLIP-II"/>
    <property type="match status" value="1"/>
</dbReference>
<dbReference type="OrthoDB" id="9758365at2"/>
<dbReference type="PANTHER" id="PTHR45982:SF1">
    <property type="entry name" value="REGULATOR OF CHROMOSOME CONDENSATION"/>
    <property type="match status" value="1"/>
</dbReference>
<dbReference type="InterPro" id="IPR051553">
    <property type="entry name" value="Ran_GTPase-activating"/>
</dbReference>
<dbReference type="eggNOG" id="COG5184">
    <property type="taxonomic scope" value="Bacteria"/>
</dbReference>
<dbReference type="KEGG" id="hoh:Hoch_6709"/>
<name>D0LT37_HALO1</name>
<sequence length="535" mass="53978">MRNYLVLLIGTLVACGGTPPSTPPDAGVDSGVDIPVVPCESDAECDDGVDCTTESCGSEGVCVYELDHGMCDNGDECDGSELCLVNDGCSGGTPPEPARECRMDVTPKVVLGQYHTAAVDPLGYLYVWGFGAEGQLGYGEFGEGKNIGNTPERTPNLVGPVNTPNGDEAPVRYVVDAALGTNHTCALLNDGDVLCWGRHAQGELGYGPLGELSVDPDPEKPKLAAPIANTVPLGGKAVQISSRDGHTCALLEAGEVVCWGRSEGGALGYPSSPEDGQFLIVGDDETPADVGPVEIGGTAIQVAVGAKHTCAVLDTGKLRCWGKGDFGQLGYGNTDDIGDQDTPASAGDVPVGGDVIQVAAGGSHTCALLSDGTIKCWGRGNEGQLGYGVTSFGSNEQAGDEIGDTPAELGTVDVGGTATQIVAGGKHTCALLDTGSVVCWGDDSGRGILGYAIPNLIVGDDETPASVGAVSLGGTATSIAAGGFHNCALLTSGALSCWGYNQAGQLGYGNTDTVGDTEAPADVGNVALGVALIVE</sequence>
<dbReference type="Gene3D" id="2.130.10.30">
    <property type="entry name" value="Regulator of chromosome condensation 1/beta-lactamase-inhibitor protein II"/>
    <property type="match status" value="3"/>
</dbReference>
<evidence type="ECO:0000313" key="5">
    <source>
        <dbReference type="Proteomes" id="UP000001880"/>
    </source>
</evidence>
<evidence type="ECO:0000256" key="1">
    <source>
        <dbReference type="ARBA" id="ARBA00022658"/>
    </source>
</evidence>
<gene>
    <name evidence="4" type="ordered locus">Hoch_6709</name>
</gene>
<feature type="domain" description="RCC1-like" evidence="3">
    <location>
        <begin position="170"/>
        <end position="521"/>
    </location>
</feature>
<reference evidence="4 5" key="1">
    <citation type="journal article" date="2010" name="Stand. Genomic Sci.">
        <title>Complete genome sequence of Haliangium ochraceum type strain (SMP-2).</title>
        <authorList>
            <consortium name="US DOE Joint Genome Institute (JGI-PGF)"/>
            <person name="Ivanova N."/>
            <person name="Daum C."/>
            <person name="Lang E."/>
            <person name="Abt B."/>
            <person name="Kopitz M."/>
            <person name="Saunders E."/>
            <person name="Lapidus A."/>
            <person name="Lucas S."/>
            <person name="Glavina Del Rio T."/>
            <person name="Nolan M."/>
            <person name="Tice H."/>
            <person name="Copeland A."/>
            <person name="Cheng J.F."/>
            <person name="Chen F."/>
            <person name="Bruce D."/>
            <person name="Goodwin L."/>
            <person name="Pitluck S."/>
            <person name="Mavromatis K."/>
            <person name="Pati A."/>
            <person name="Mikhailova N."/>
            <person name="Chen A."/>
            <person name="Palaniappan K."/>
            <person name="Land M."/>
            <person name="Hauser L."/>
            <person name="Chang Y.J."/>
            <person name="Jeffries C.D."/>
            <person name="Detter J.C."/>
            <person name="Brettin T."/>
            <person name="Rohde M."/>
            <person name="Goker M."/>
            <person name="Bristow J."/>
            <person name="Markowitz V."/>
            <person name="Eisen J.A."/>
            <person name="Hugenholtz P."/>
            <person name="Kyrpides N.C."/>
            <person name="Klenk H.P."/>
        </authorList>
    </citation>
    <scope>NUCLEOTIDE SEQUENCE [LARGE SCALE GENOMIC DNA]</scope>
    <source>
        <strain evidence="5">DSM 14365 / CIP 107738 / JCM 11303 / AJ 13395 / SMP-2</strain>
    </source>
</reference>
<dbReference type="InterPro" id="IPR058923">
    <property type="entry name" value="RCC1-like_dom"/>
</dbReference>
<dbReference type="EMBL" id="CP001804">
    <property type="protein sequence ID" value="ACY19173.1"/>
    <property type="molecule type" value="Genomic_DNA"/>
</dbReference>
<proteinExistence type="predicted"/>
<keyword evidence="2" id="KW-0677">Repeat</keyword>
<dbReference type="Pfam" id="PF25390">
    <property type="entry name" value="WD40_RLD"/>
    <property type="match status" value="1"/>
</dbReference>
<dbReference type="PROSITE" id="PS51257">
    <property type="entry name" value="PROKAR_LIPOPROTEIN"/>
    <property type="match status" value="1"/>
</dbReference>
<dbReference type="AlphaFoldDB" id="D0LT37"/>
<keyword evidence="5" id="KW-1185">Reference proteome</keyword>
<evidence type="ECO:0000259" key="3">
    <source>
        <dbReference type="Pfam" id="PF25390"/>
    </source>
</evidence>
<dbReference type="GO" id="GO:0005737">
    <property type="term" value="C:cytoplasm"/>
    <property type="evidence" value="ECO:0007669"/>
    <property type="project" value="TreeGrafter"/>
</dbReference>
<dbReference type="PROSITE" id="PS50012">
    <property type="entry name" value="RCC1_3"/>
    <property type="match status" value="6"/>
</dbReference>
<dbReference type="HOGENOM" id="CLU_005210_8_0_7"/>
<dbReference type="PRINTS" id="PR00633">
    <property type="entry name" value="RCCNDNSATION"/>
</dbReference>
<keyword evidence="1" id="KW-0344">Guanine-nucleotide releasing factor</keyword>
<evidence type="ECO:0000256" key="2">
    <source>
        <dbReference type="ARBA" id="ARBA00022737"/>
    </source>
</evidence>
<dbReference type="InterPro" id="IPR009091">
    <property type="entry name" value="RCC1/BLIP-II"/>
</dbReference>